<dbReference type="PANTHER" id="PTHR11808">
    <property type="entry name" value="TRANS-SULFURATION ENZYME FAMILY MEMBER"/>
    <property type="match status" value="1"/>
</dbReference>
<dbReference type="InterPro" id="IPR000277">
    <property type="entry name" value="Cys/Met-Metab_PyrdxlP-dep_enz"/>
</dbReference>
<dbReference type="GO" id="GO:0005737">
    <property type="term" value="C:cytoplasm"/>
    <property type="evidence" value="ECO:0007669"/>
    <property type="project" value="TreeGrafter"/>
</dbReference>
<comment type="caution">
    <text evidence="6">The sequence shown here is derived from an EMBL/GenBank/DDBJ whole genome shotgun (WGS) entry which is preliminary data.</text>
</comment>
<dbReference type="GO" id="GO:0019346">
    <property type="term" value="P:transsulfuration"/>
    <property type="evidence" value="ECO:0007669"/>
    <property type="project" value="InterPro"/>
</dbReference>
<evidence type="ECO:0000256" key="3">
    <source>
        <dbReference type="ARBA" id="ARBA00022898"/>
    </source>
</evidence>
<dbReference type="SUPFAM" id="SSF53383">
    <property type="entry name" value="PLP-dependent transferases"/>
    <property type="match status" value="1"/>
</dbReference>
<sequence length="383" mass="42126">MTSFNTDLVHGSSKQIKDANGAINPPIYTATTYAYPDAESNVQYDYSRSGNPTRDNLQSLIAQLEHGEAGFAFASGMAAIHAVLSQFKPGDEIILGDKIYGGTYRLINEYFKRWQLKFKEVDTQDPAAVEAAITPDTKAIYFETFTNPRLQVTSVKEISAVAKKHGLLTIVDNTFLTPYLQQPLDLGADIVLHSATKYLGGHSDLIAGLVVTKAKDLAEKIYFAQNAIGGILSPQDITLLRRGIQTLAVRMDRHQENALKLAKFLQDRDEVAKVYFPGIPGTRDYEIATAEVRGYGAMISFELRDDLDAIQFVNHLQLIHIAVSLGAVESLIELPATMTHAELSPEDQLKAGITPQLLRFSVGIEDANDLIEDLAQSLDQLSK</sequence>
<dbReference type="GO" id="GO:0003962">
    <property type="term" value="F:cystathionine gamma-synthase activity"/>
    <property type="evidence" value="ECO:0007669"/>
    <property type="project" value="TreeGrafter"/>
</dbReference>
<evidence type="ECO:0008006" key="8">
    <source>
        <dbReference type="Google" id="ProtNLM"/>
    </source>
</evidence>
<dbReference type="FunFam" id="3.90.1150.10:FF:000033">
    <property type="entry name" value="Cystathionine gamma-synthase"/>
    <property type="match status" value="1"/>
</dbReference>
<reference evidence="6 7" key="1">
    <citation type="journal article" date="2019" name="Appl. Microbiol. Biotechnol.">
        <title>Uncovering carbohydrate metabolism through a genotype-phenotype association study of 56 lactic acid bacteria genomes.</title>
        <authorList>
            <person name="Buron-Moles G."/>
            <person name="Chailyan A."/>
            <person name="Dolejs I."/>
            <person name="Forster J."/>
            <person name="Miks M.H."/>
        </authorList>
    </citation>
    <scope>NUCLEOTIDE SEQUENCE [LARGE SCALE GENOMIC DNA]</scope>
    <source>
        <strain evidence="6 7">ATCC 49373</strain>
    </source>
</reference>
<evidence type="ECO:0000313" key="6">
    <source>
        <dbReference type="EMBL" id="TDG73952.1"/>
    </source>
</evidence>
<name>A0A4R5NHD9_9LACO</name>
<dbReference type="RefSeq" id="WP_010619107.1">
    <property type="nucleotide sequence ID" value="NZ_CP042371.1"/>
</dbReference>
<dbReference type="PANTHER" id="PTHR11808:SF15">
    <property type="entry name" value="CYSTATHIONINE GAMMA-LYASE"/>
    <property type="match status" value="1"/>
</dbReference>
<dbReference type="Gene3D" id="3.40.640.10">
    <property type="entry name" value="Type I PLP-dependent aspartate aminotransferase-like (Major domain)"/>
    <property type="match status" value="1"/>
</dbReference>
<dbReference type="OrthoDB" id="9780685at2"/>
<dbReference type="InterPro" id="IPR015424">
    <property type="entry name" value="PyrdxlP-dep_Trfase"/>
</dbReference>
<keyword evidence="7" id="KW-1185">Reference proteome</keyword>
<dbReference type="Proteomes" id="UP000294854">
    <property type="component" value="Unassembled WGS sequence"/>
</dbReference>
<evidence type="ECO:0000313" key="7">
    <source>
        <dbReference type="Proteomes" id="UP000294854"/>
    </source>
</evidence>
<comment type="cofactor">
    <cofactor evidence="1 5">
        <name>pyridoxal 5'-phosphate</name>
        <dbReference type="ChEBI" id="CHEBI:597326"/>
    </cofactor>
</comment>
<dbReference type="InterPro" id="IPR015421">
    <property type="entry name" value="PyrdxlP-dep_Trfase_major"/>
</dbReference>
<dbReference type="PIRSF" id="PIRSF001434">
    <property type="entry name" value="CGS"/>
    <property type="match status" value="1"/>
</dbReference>
<organism evidence="6 7">
    <name type="scientific">Secundilactobacillus malefermentans</name>
    <dbReference type="NCBI Taxonomy" id="176292"/>
    <lineage>
        <taxon>Bacteria</taxon>
        <taxon>Bacillati</taxon>
        <taxon>Bacillota</taxon>
        <taxon>Bacilli</taxon>
        <taxon>Lactobacillales</taxon>
        <taxon>Lactobacillaceae</taxon>
        <taxon>Secundilactobacillus</taxon>
    </lineage>
</organism>
<dbReference type="Pfam" id="PF01053">
    <property type="entry name" value="Cys_Met_Meta_PP"/>
    <property type="match status" value="1"/>
</dbReference>
<dbReference type="STRING" id="1122149.FD44_GL000152"/>
<dbReference type="FunFam" id="3.40.640.10:FF:000009">
    <property type="entry name" value="Cystathionine gamma-synthase homolog"/>
    <property type="match status" value="1"/>
</dbReference>
<dbReference type="InterPro" id="IPR054542">
    <property type="entry name" value="Cys_met_metab_PP"/>
</dbReference>
<comment type="similarity">
    <text evidence="2 5">Belongs to the trans-sulfuration enzymes family.</text>
</comment>
<dbReference type="GO" id="GO:0004123">
    <property type="term" value="F:cystathionine gamma-lyase activity"/>
    <property type="evidence" value="ECO:0007669"/>
    <property type="project" value="TreeGrafter"/>
</dbReference>
<dbReference type="PROSITE" id="PS00868">
    <property type="entry name" value="CYS_MET_METAB_PP"/>
    <property type="match status" value="1"/>
</dbReference>
<dbReference type="GO" id="GO:0009086">
    <property type="term" value="P:methionine biosynthetic process"/>
    <property type="evidence" value="ECO:0007669"/>
    <property type="project" value="UniProtKB-ARBA"/>
</dbReference>
<dbReference type="Gene3D" id="3.90.1150.10">
    <property type="entry name" value="Aspartate Aminotransferase, domain 1"/>
    <property type="match status" value="1"/>
</dbReference>
<dbReference type="AlphaFoldDB" id="A0A4R5NHD9"/>
<evidence type="ECO:0000256" key="5">
    <source>
        <dbReference type="RuleBase" id="RU362118"/>
    </source>
</evidence>
<evidence type="ECO:0000256" key="4">
    <source>
        <dbReference type="PIRSR" id="PIRSR001434-2"/>
    </source>
</evidence>
<dbReference type="InterPro" id="IPR015422">
    <property type="entry name" value="PyrdxlP-dep_Trfase_small"/>
</dbReference>
<evidence type="ECO:0000256" key="1">
    <source>
        <dbReference type="ARBA" id="ARBA00001933"/>
    </source>
</evidence>
<evidence type="ECO:0000256" key="2">
    <source>
        <dbReference type="ARBA" id="ARBA00009077"/>
    </source>
</evidence>
<dbReference type="GO" id="GO:0019343">
    <property type="term" value="P:cysteine biosynthetic process via cystathionine"/>
    <property type="evidence" value="ECO:0007669"/>
    <property type="project" value="TreeGrafter"/>
</dbReference>
<dbReference type="GO" id="GO:0030170">
    <property type="term" value="F:pyridoxal phosphate binding"/>
    <property type="evidence" value="ECO:0007669"/>
    <property type="project" value="InterPro"/>
</dbReference>
<dbReference type="CDD" id="cd00614">
    <property type="entry name" value="CGS_like"/>
    <property type="match status" value="1"/>
</dbReference>
<feature type="modified residue" description="N6-(pyridoxal phosphate)lysine" evidence="4">
    <location>
        <position position="197"/>
    </location>
</feature>
<protein>
    <recommendedName>
        <fullName evidence="8">Cystathionine beta-lyase</fullName>
    </recommendedName>
</protein>
<keyword evidence="3 4" id="KW-0663">Pyridoxal phosphate</keyword>
<dbReference type="EMBL" id="PUFO01000080">
    <property type="protein sequence ID" value="TDG73952.1"/>
    <property type="molecule type" value="Genomic_DNA"/>
</dbReference>
<accession>A0A4R5NHD9</accession>
<proteinExistence type="inferred from homology"/>
<gene>
    <name evidence="6" type="ORF">C5L31_002103</name>
</gene>